<dbReference type="AlphaFoldDB" id="A0A194VLE1"/>
<feature type="region of interest" description="Disordered" evidence="1">
    <location>
        <begin position="39"/>
        <end position="60"/>
    </location>
</feature>
<name>A0A194VLE1_CYTMA</name>
<feature type="region of interest" description="Disordered" evidence="1">
    <location>
        <begin position="74"/>
        <end position="93"/>
    </location>
</feature>
<proteinExistence type="predicted"/>
<evidence type="ECO:0000256" key="1">
    <source>
        <dbReference type="SAM" id="MobiDB-lite"/>
    </source>
</evidence>
<dbReference type="EMBL" id="CM003098">
    <property type="protein sequence ID" value="KUI64675.1"/>
    <property type="molecule type" value="Genomic_DNA"/>
</dbReference>
<accession>A0A194VLE1</accession>
<feature type="region of interest" description="Disordered" evidence="1">
    <location>
        <begin position="1"/>
        <end position="23"/>
    </location>
</feature>
<gene>
    <name evidence="2" type="ORF">VM1G_11291</name>
</gene>
<keyword evidence="3" id="KW-1185">Reference proteome</keyword>
<dbReference type="Proteomes" id="UP000078559">
    <property type="component" value="Chromosome 1"/>
</dbReference>
<feature type="compositionally biased region" description="Basic residues" evidence="1">
    <location>
        <begin position="1"/>
        <end position="16"/>
    </location>
</feature>
<protein>
    <submittedName>
        <fullName evidence="2">Uncharacterized protein</fullName>
    </submittedName>
</protein>
<sequence>MNSHLKRPRGGIRRKLSATPSKSWGLDEDRLIKLADRPRAYNAARGQETRPPAGGSRYTTRGFLQNESQCLLCSASREKSVSDKTERDEAPLG</sequence>
<feature type="compositionally biased region" description="Basic and acidic residues" evidence="1">
    <location>
        <begin position="76"/>
        <end position="93"/>
    </location>
</feature>
<organism evidence="2 3">
    <name type="scientific">Cytospora mali</name>
    <name type="common">Apple Valsa canker fungus</name>
    <name type="synonym">Valsa mali</name>
    <dbReference type="NCBI Taxonomy" id="578113"/>
    <lineage>
        <taxon>Eukaryota</taxon>
        <taxon>Fungi</taxon>
        <taxon>Dikarya</taxon>
        <taxon>Ascomycota</taxon>
        <taxon>Pezizomycotina</taxon>
        <taxon>Sordariomycetes</taxon>
        <taxon>Sordariomycetidae</taxon>
        <taxon>Diaporthales</taxon>
        <taxon>Cytosporaceae</taxon>
        <taxon>Cytospora</taxon>
    </lineage>
</organism>
<reference evidence="2" key="1">
    <citation type="submission" date="2014-12" db="EMBL/GenBank/DDBJ databases">
        <title>Genome Sequence of Valsa Canker Pathogens Uncovers a Specific Adaption of Colonization on Woody Bark.</title>
        <authorList>
            <person name="Yin Z."/>
            <person name="Liu H."/>
            <person name="Gao X."/>
            <person name="Li Z."/>
            <person name="Song N."/>
            <person name="Ke X."/>
            <person name="Dai Q."/>
            <person name="Wu Y."/>
            <person name="Sun Y."/>
            <person name="Xu J.-R."/>
            <person name="Kang Z.K."/>
            <person name="Wang L."/>
            <person name="Huang L."/>
        </authorList>
    </citation>
    <scope>NUCLEOTIDE SEQUENCE [LARGE SCALE GENOMIC DNA]</scope>
    <source>
        <strain evidence="2">03-8</strain>
    </source>
</reference>
<evidence type="ECO:0000313" key="3">
    <source>
        <dbReference type="Proteomes" id="UP000078559"/>
    </source>
</evidence>
<evidence type="ECO:0000313" key="2">
    <source>
        <dbReference type="EMBL" id="KUI64675.1"/>
    </source>
</evidence>